<dbReference type="AlphaFoldDB" id="A0A6P1VVB4"/>
<gene>
    <name evidence="2" type="ORF">GJR95_17390</name>
</gene>
<keyword evidence="3" id="KW-1185">Reference proteome</keyword>
<protein>
    <submittedName>
        <fullName evidence="2">Uncharacterized protein</fullName>
    </submittedName>
</protein>
<dbReference type="KEGG" id="senf:GJR95_17390"/>
<reference evidence="2 3" key="1">
    <citation type="submission" date="2019-11" db="EMBL/GenBank/DDBJ databases">
        <title>Spirosoma endbachense sp. nov., isolated from a natural salt meadow.</title>
        <authorList>
            <person name="Rojas J."/>
            <person name="Ambika Manirajan B."/>
            <person name="Ratering S."/>
            <person name="Suarez C."/>
            <person name="Geissler-Plaum R."/>
            <person name="Schnell S."/>
        </authorList>
    </citation>
    <scope>NUCLEOTIDE SEQUENCE [LARGE SCALE GENOMIC DNA]</scope>
    <source>
        <strain evidence="2 3">I-24</strain>
    </source>
</reference>
<dbReference type="RefSeq" id="WP_162387085.1">
    <property type="nucleotide sequence ID" value="NZ_CP045997.1"/>
</dbReference>
<accession>A0A6P1VVB4</accession>
<evidence type="ECO:0000313" key="3">
    <source>
        <dbReference type="Proteomes" id="UP000464577"/>
    </source>
</evidence>
<keyword evidence="1" id="KW-0472">Membrane</keyword>
<dbReference type="EMBL" id="CP045997">
    <property type="protein sequence ID" value="QHV96675.1"/>
    <property type="molecule type" value="Genomic_DNA"/>
</dbReference>
<name>A0A6P1VVB4_9BACT</name>
<dbReference type="Proteomes" id="UP000464577">
    <property type="component" value="Chromosome"/>
</dbReference>
<keyword evidence="1" id="KW-0812">Transmembrane</keyword>
<keyword evidence="1" id="KW-1133">Transmembrane helix</keyword>
<evidence type="ECO:0000313" key="2">
    <source>
        <dbReference type="EMBL" id="QHV96675.1"/>
    </source>
</evidence>
<organism evidence="2 3">
    <name type="scientific">Spirosoma endbachense</name>
    <dbReference type="NCBI Taxonomy" id="2666025"/>
    <lineage>
        <taxon>Bacteria</taxon>
        <taxon>Pseudomonadati</taxon>
        <taxon>Bacteroidota</taxon>
        <taxon>Cytophagia</taxon>
        <taxon>Cytophagales</taxon>
        <taxon>Cytophagaceae</taxon>
        <taxon>Spirosoma</taxon>
    </lineage>
</organism>
<evidence type="ECO:0000256" key="1">
    <source>
        <dbReference type="SAM" id="Phobius"/>
    </source>
</evidence>
<proteinExistence type="predicted"/>
<sequence length="56" mass="6396">MDYHIEKPIFSNSGLLISLLVGIGAIVCYTYCWSFLKKQGLPPMLDSDYRLDWLGI</sequence>
<feature type="transmembrane region" description="Helical" evidence="1">
    <location>
        <begin position="15"/>
        <end position="36"/>
    </location>
</feature>